<feature type="region of interest" description="Disordered" evidence="1">
    <location>
        <begin position="225"/>
        <end position="365"/>
    </location>
</feature>
<feature type="region of interest" description="Disordered" evidence="1">
    <location>
        <begin position="78"/>
        <end position="149"/>
    </location>
</feature>
<reference evidence="2" key="1">
    <citation type="submission" date="2022-10" db="EMBL/GenBank/DDBJ databases">
        <authorList>
            <person name="Chen Y."/>
            <person name="Dougan E. K."/>
            <person name="Chan C."/>
            <person name="Rhodes N."/>
            <person name="Thang M."/>
        </authorList>
    </citation>
    <scope>NUCLEOTIDE SEQUENCE</scope>
</reference>
<keyword evidence="4" id="KW-1185">Reference proteome</keyword>
<organism evidence="2">
    <name type="scientific">Cladocopium goreaui</name>
    <dbReference type="NCBI Taxonomy" id="2562237"/>
    <lineage>
        <taxon>Eukaryota</taxon>
        <taxon>Sar</taxon>
        <taxon>Alveolata</taxon>
        <taxon>Dinophyceae</taxon>
        <taxon>Suessiales</taxon>
        <taxon>Symbiodiniaceae</taxon>
        <taxon>Cladocopium</taxon>
    </lineage>
</organism>
<protein>
    <submittedName>
        <fullName evidence="2">Uncharacterized protein</fullName>
    </submittedName>
</protein>
<dbReference type="Proteomes" id="UP001152797">
    <property type="component" value="Unassembled WGS sequence"/>
</dbReference>
<feature type="compositionally biased region" description="Basic and acidic residues" evidence="1">
    <location>
        <begin position="355"/>
        <end position="365"/>
    </location>
</feature>
<evidence type="ECO:0000256" key="1">
    <source>
        <dbReference type="SAM" id="MobiDB-lite"/>
    </source>
</evidence>
<feature type="compositionally biased region" description="Low complexity" evidence="1">
    <location>
        <begin position="1046"/>
        <end position="1076"/>
    </location>
</feature>
<comment type="caution">
    <text evidence="2">The sequence shown here is derived from an EMBL/GenBank/DDBJ whole genome shotgun (WGS) entry which is preliminary data.</text>
</comment>
<gene>
    <name evidence="2" type="ORF">C1SCF055_LOCUS24549</name>
</gene>
<dbReference type="OrthoDB" id="427312at2759"/>
<feature type="region of interest" description="Disordered" evidence="1">
    <location>
        <begin position="1035"/>
        <end position="1076"/>
    </location>
</feature>
<dbReference type="EMBL" id="CAMXCT030002447">
    <property type="protein sequence ID" value="CAL4785544.1"/>
    <property type="molecule type" value="Genomic_DNA"/>
</dbReference>
<evidence type="ECO:0000313" key="3">
    <source>
        <dbReference type="EMBL" id="CAL4785544.1"/>
    </source>
</evidence>
<proteinExistence type="predicted"/>
<feature type="region of interest" description="Disordered" evidence="1">
    <location>
        <begin position="683"/>
        <end position="725"/>
    </location>
</feature>
<reference evidence="3 4" key="2">
    <citation type="submission" date="2024-05" db="EMBL/GenBank/DDBJ databases">
        <authorList>
            <person name="Chen Y."/>
            <person name="Shah S."/>
            <person name="Dougan E. K."/>
            <person name="Thang M."/>
            <person name="Chan C."/>
        </authorList>
    </citation>
    <scope>NUCLEOTIDE SEQUENCE [LARGE SCALE GENOMIC DNA]</scope>
</reference>
<evidence type="ECO:0000313" key="2">
    <source>
        <dbReference type="EMBL" id="CAI3998232.1"/>
    </source>
</evidence>
<feature type="compositionally biased region" description="Basic and acidic residues" evidence="1">
    <location>
        <begin position="923"/>
        <end position="949"/>
    </location>
</feature>
<name>A0A9P1CW91_9DINO</name>
<feature type="region of interest" description="Disordered" evidence="1">
    <location>
        <begin position="920"/>
        <end position="1012"/>
    </location>
</feature>
<feature type="non-terminal residue" evidence="2">
    <location>
        <position position="1517"/>
    </location>
</feature>
<feature type="compositionally biased region" description="Low complexity" evidence="1">
    <location>
        <begin position="1277"/>
        <end position="1286"/>
    </location>
</feature>
<accession>A0A9P1CW91</accession>
<feature type="compositionally biased region" description="Basic and acidic residues" evidence="1">
    <location>
        <begin position="225"/>
        <end position="276"/>
    </location>
</feature>
<dbReference type="EMBL" id="CAMXCT020002447">
    <property type="protein sequence ID" value="CAL1151607.1"/>
    <property type="molecule type" value="Genomic_DNA"/>
</dbReference>
<evidence type="ECO:0000313" key="4">
    <source>
        <dbReference type="Proteomes" id="UP001152797"/>
    </source>
</evidence>
<sequence>AAFVYLAITMNLFGESLYQKRGGKGQVKDWAVVESGKLKLLAQHVVNLTYRTLNARSPKVQVLKQVVALHRGLVAPGLEGAPDADVAPSGLVSSNSTDSLGLEDVENEDPFEKTPYKTPQPPPFGPDSDDEADEKAKTSPDEQLDGVRTGAQKMPDAEALDAKLVGVKEEFHKLLGEWCQKELGRSVTDVEQLVLNNPVHMFCNFHAYYLANRKAEAELEMEKQRKLSEKKDAKEQKLRAQEEKKKQKAADKQAKEEAKRIEKEEKKAAKAAEKAAAKAAATNKKKTVSVEDKKMENQGGGASADAMPSPDSPAPGTPKRGARLIAATPRQKEMVKRRRLRVAAADQGIAAGSKESSKEEGEGVDAKKNALQQKVAEAYQQLKAVHEIAADIDYFPALEDGTPSFKSFTVRPYGGGEGTSIGCMLYRCSFYVYKAKFPEGLHEILQSKGVTTKVVADSQKGCSLGWTRFKSIKQAWGIAKIVAGWVPEAKMADYVLDECAVERGNSKDKAPAYVTGAVLCGSVCRKIYAGGRFSKARQAFELSKDAVFGDLTSDLGFVNALELTLRSGGRDLTASGSYPYEFGHRVARLHTTFMESKPGYGVTSDLDALFKSGYQDPGLAWQFADLVSLKEMLVAAAQAGKYEPDPLLPFDLWISLPMKFQTNALVGKIVNWSLCTIVPPASKAPALKGEHTPGQTPIKSPEMKKVKISDPTPPEHVPEASGMDSLPTQDFTAMTPLATPRNLSPDFDDAATHGKGPEASDAIEESVVWLKSMVKSQHTITDFPDLVKELLVDFENFSSTTSHLDKYREHRAKLMATARATVEHRMKEASGLGDEMFKKRKVALETWLCGKEAEVKEREDDLELHQSSLRCIFDNKIQEVILLTFRDWQEGKAKPMAIEFNNDDFLKELDAELEAGLNLNSEQHQDPKAGGEKPKVPLEKVEPADKRLVEQGTMGEKPKSPTLTEKPDQKPEETLPEQTTSPKKPVGEEGSKTGGGNTVESHQRRVIIPKGSDVKQVHTKVNIFDREVCRAIKWSPESGGNAGGSPTQPAVPATAAATDENAAPATPSAAPTIPAPGLRRANAMTREFRRLDTSDLENEDLEKLKVIVDGVVMYKKPKGGLETWDEREKRLGHNSYMKFSRSFDGGDWTKSSIYFNSLEKSKFNRRGKYVYMTYKDVEEKYGSAVAKNIKKNKLELEQKRAEHEEAWYCKHPEVDDEAWDLLKMWDSLELEESYENEQEWGLRHQGHVTEEHSKALLQAAHSAPSHGSFLKGVKGNAGAPDATAPKAKPKPGRGTRANKAAQGSDASNGTGDDKKTKPNYNRKLGGKISQLSTKATEIRCLQTQVQSTAALSDGMKSAYVADFGGFLKDLDDLRERMESWYALRLEDEQVTGDHMTQYEQVMGECDSLIAKITASMRVVKNAIAPPKAKAKSAAAPRPAPEAGEDAFCSTRWVGAARVVVGWLADVMVRVLQQDQSLNSYYSLAKQAVDLGMQIGTDLRSEWHRELMSILWSWGYSM</sequence>
<feature type="region of interest" description="Disordered" evidence="1">
    <location>
        <begin position="1259"/>
        <end position="1328"/>
    </location>
</feature>
<dbReference type="EMBL" id="CAMXCT010002447">
    <property type="protein sequence ID" value="CAI3998232.1"/>
    <property type="molecule type" value="Genomic_DNA"/>
</dbReference>
<feature type="non-terminal residue" evidence="2">
    <location>
        <position position="1"/>
    </location>
</feature>